<sequence>MYVTHKEDAVKEFKVVPIIRQYEESKSFCEDFAIGRGDLVITSESTYYNYFENQMEGALVIFRGNYQKGEPSDEMVEKIYEDVKDYTYRRVFAIGGGSVLDVAKLFALRTITPVVDLFEKKIDIKKTKKLILVPTTCGTGSEVTNISILELKSRHTKMGLAVDELYADYAVLIPELLNNLPFSFFATSSIDALIHAVESYMSPKASLMTEIYSIKAINIILKGYQIIAKNGPEARKDILTDFLIASTYAGIAFGNAGCAAVHAMSYPLGSTYHVPHGEANYAIFTGVYYMYQKLQPVGKIEELNKILSNLLECSTDTVYEKLEELLNHIIQKKSLREYGMKKCEIADFTNIVMTEQGRLMANNYTELSERCVTDIYEKLY</sequence>
<feature type="domain" description="Fe-containing alcohol dehydrogenase-like C-terminal" evidence="4">
    <location>
        <begin position="186"/>
        <end position="380"/>
    </location>
</feature>
<evidence type="ECO:0000313" key="7">
    <source>
        <dbReference type="Proteomes" id="UP000028042"/>
    </source>
</evidence>
<dbReference type="Pfam" id="PF00465">
    <property type="entry name" value="Fe-ADH"/>
    <property type="match status" value="1"/>
</dbReference>
<name>A0A0H3J8W5_CLOPA</name>
<keyword evidence="8" id="KW-1185">Reference proteome</keyword>
<evidence type="ECO:0000313" key="5">
    <source>
        <dbReference type="EMBL" id="AJA53927.1"/>
    </source>
</evidence>
<reference evidence="6 7" key="3">
    <citation type="journal article" name="Genome Announc.">
        <title>Improved Draft Genome Sequence of Clostridium pasteurianum Strain ATCC 6013 (DSM 525) Using a Hybrid Next-Generation Sequencing Approach.</title>
        <authorList>
            <person name="Pyne M.E."/>
            <person name="Utturkar S."/>
            <person name="Brown S.D."/>
            <person name="Moo-Young M."/>
            <person name="Chung D.A."/>
            <person name="Chou C.P."/>
        </authorList>
    </citation>
    <scope>NUCLEOTIDE SEQUENCE [LARGE SCALE GENOMIC DNA]</scope>
    <source>
        <strain evidence="6 7">ATCC 6013</strain>
    </source>
</reference>
<accession>A0A0H3J8W5</accession>
<evidence type="ECO:0000259" key="3">
    <source>
        <dbReference type="Pfam" id="PF00465"/>
    </source>
</evidence>
<dbReference type="Gene3D" id="3.40.50.1970">
    <property type="match status" value="1"/>
</dbReference>
<dbReference type="PANTHER" id="PTHR11496">
    <property type="entry name" value="ALCOHOL DEHYDROGENASE"/>
    <property type="match status" value="1"/>
</dbReference>
<dbReference type="GO" id="GO:0004022">
    <property type="term" value="F:alcohol dehydrogenase (NAD+) activity"/>
    <property type="evidence" value="ECO:0007669"/>
    <property type="project" value="TreeGrafter"/>
</dbReference>
<dbReference type="InterPro" id="IPR039697">
    <property type="entry name" value="Alcohol_dehydrogenase_Fe"/>
</dbReference>
<evidence type="ECO:0000313" key="8">
    <source>
        <dbReference type="Proteomes" id="UP000030905"/>
    </source>
</evidence>
<evidence type="ECO:0000259" key="4">
    <source>
        <dbReference type="Pfam" id="PF25137"/>
    </source>
</evidence>
<evidence type="ECO:0000313" key="6">
    <source>
        <dbReference type="EMBL" id="KRU14048.1"/>
    </source>
</evidence>
<dbReference type="Gene3D" id="1.20.1090.10">
    <property type="entry name" value="Dehydroquinate synthase-like - alpha domain"/>
    <property type="match status" value="1"/>
</dbReference>
<dbReference type="Pfam" id="PF25137">
    <property type="entry name" value="ADH_Fe_C"/>
    <property type="match status" value="1"/>
</dbReference>
<dbReference type="AlphaFoldDB" id="A0A0H3J8W5"/>
<feature type="domain" description="Alcohol dehydrogenase iron-type/glycerol dehydrogenase GldA" evidence="3">
    <location>
        <begin position="36"/>
        <end position="174"/>
    </location>
</feature>
<comment type="similarity">
    <text evidence="1">Belongs to the iron-containing alcohol dehydrogenase family.</text>
</comment>
<reference evidence="5 8" key="1">
    <citation type="journal article" date="2015" name="Genome Announc.">
        <title>Complete Genome Sequence of the Nitrogen-Fixing and Solvent-Producing Clostridium pasteurianum DSM 525.</title>
        <authorList>
            <person name="Poehlein A."/>
            <person name="Grosse-Honebrink A."/>
            <person name="Zhang Y."/>
            <person name="Minton N.P."/>
            <person name="Daniel R."/>
        </authorList>
    </citation>
    <scope>NUCLEOTIDE SEQUENCE [LARGE SCALE GENOMIC DNA]</scope>
    <source>
        <strain evidence="5">DSM 525</strain>
        <strain evidence="8">DSM 525 / ATCC 6013</strain>
    </source>
</reference>
<dbReference type="GO" id="GO:0046872">
    <property type="term" value="F:metal ion binding"/>
    <property type="evidence" value="ECO:0007669"/>
    <property type="project" value="InterPro"/>
</dbReference>
<dbReference type="InterPro" id="IPR001670">
    <property type="entry name" value="ADH_Fe/GldA"/>
</dbReference>
<dbReference type="Proteomes" id="UP000028042">
    <property type="component" value="Unassembled WGS sequence"/>
</dbReference>
<keyword evidence="2 5" id="KW-0560">Oxidoreductase</keyword>
<dbReference type="PATRIC" id="fig|1262449.3.peg.2223"/>
<dbReference type="SUPFAM" id="SSF56796">
    <property type="entry name" value="Dehydroquinate synthase-like"/>
    <property type="match status" value="1"/>
</dbReference>
<dbReference type="EMBL" id="JPGY02000001">
    <property type="protein sequence ID" value="KRU14048.1"/>
    <property type="molecule type" value="Genomic_DNA"/>
</dbReference>
<dbReference type="Proteomes" id="UP000030905">
    <property type="component" value="Chromosome"/>
</dbReference>
<dbReference type="PANTHER" id="PTHR11496:SF102">
    <property type="entry name" value="ALCOHOL DEHYDROGENASE 4"/>
    <property type="match status" value="1"/>
</dbReference>
<evidence type="ECO:0000256" key="2">
    <source>
        <dbReference type="ARBA" id="ARBA00023002"/>
    </source>
</evidence>
<gene>
    <name evidence="5" type="ORF">CLPA_c39010</name>
    <name evidence="6" type="ORF">CP6013_03304</name>
</gene>
<dbReference type="KEGG" id="cpat:CLPA_c39010"/>
<proteinExistence type="inferred from homology"/>
<organism evidence="5 8">
    <name type="scientific">Clostridium pasteurianum DSM 525 = ATCC 6013</name>
    <dbReference type="NCBI Taxonomy" id="1262449"/>
    <lineage>
        <taxon>Bacteria</taxon>
        <taxon>Bacillati</taxon>
        <taxon>Bacillota</taxon>
        <taxon>Clostridia</taxon>
        <taxon>Eubacteriales</taxon>
        <taxon>Clostridiaceae</taxon>
        <taxon>Clostridium</taxon>
    </lineage>
</organism>
<dbReference type="eggNOG" id="COG1454">
    <property type="taxonomic scope" value="Bacteria"/>
</dbReference>
<dbReference type="InterPro" id="IPR056798">
    <property type="entry name" value="ADH_Fe_C"/>
</dbReference>
<dbReference type="EMBL" id="CP009268">
    <property type="protein sequence ID" value="AJA53927.1"/>
    <property type="molecule type" value="Genomic_DNA"/>
</dbReference>
<dbReference type="GO" id="GO:0047577">
    <property type="term" value="F:4-hydroxybutyrate dehydrogenase activity"/>
    <property type="evidence" value="ECO:0007669"/>
    <property type="project" value="UniProtKB-EC"/>
</dbReference>
<evidence type="ECO:0000256" key="1">
    <source>
        <dbReference type="ARBA" id="ARBA00007358"/>
    </source>
</evidence>
<protein>
    <submittedName>
        <fullName evidence="5 6">4-hydroxybutyrate dehydrogenase</fullName>
        <ecNumber evidence="5 6">1.1.1.61</ecNumber>
    </submittedName>
</protein>
<dbReference type="EC" id="1.1.1.61" evidence="5 6"/>
<dbReference type="CDD" id="cd14860">
    <property type="entry name" value="4HBD_NAD"/>
    <property type="match status" value="1"/>
</dbReference>
<reference evidence="6" key="2">
    <citation type="submission" date="2015-10" db="EMBL/GenBank/DDBJ databases">
        <title>Improved Draft Genome Sequence of Clostridium pasteurianum Strain ATCC 6013 (DSM 525) Using a Hybrid Next-Generation Sequencing Approach.</title>
        <authorList>
            <person name="Pyne M.E."/>
            <person name="Utturkar S.M."/>
            <person name="Brown S.D."/>
            <person name="Moo-Young M."/>
            <person name="Chung D.A."/>
            <person name="Chou P.C."/>
        </authorList>
    </citation>
    <scope>NUCLEOTIDE SEQUENCE</scope>
    <source>
        <strain evidence="6">ATCC 6013</strain>
    </source>
</reference>
<dbReference type="KEGG" id="cpae:CPAST_c39010"/>